<dbReference type="Proteomes" id="UP001317742">
    <property type="component" value="Chromosome"/>
</dbReference>
<dbReference type="EMBL" id="AP026709">
    <property type="protein sequence ID" value="BDQ36832.1"/>
    <property type="molecule type" value="Genomic_DNA"/>
</dbReference>
<organism evidence="1 2">
    <name type="scientific">Pseudodesulfovibrio nedwellii</name>
    <dbReference type="NCBI Taxonomy" id="2973072"/>
    <lineage>
        <taxon>Bacteria</taxon>
        <taxon>Pseudomonadati</taxon>
        <taxon>Thermodesulfobacteriota</taxon>
        <taxon>Desulfovibrionia</taxon>
        <taxon>Desulfovibrionales</taxon>
        <taxon>Desulfovibrionaceae</taxon>
    </lineage>
</organism>
<protein>
    <submittedName>
        <fullName evidence="1">Uncharacterized protein</fullName>
    </submittedName>
</protein>
<evidence type="ECO:0000313" key="2">
    <source>
        <dbReference type="Proteomes" id="UP001317742"/>
    </source>
</evidence>
<gene>
    <name evidence="1" type="ORF">SYK_11920</name>
</gene>
<keyword evidence="2" id="KW-1185">Reference proteome</keyword>
<name>A0ABN6S424_9BACT</name>
<evidence type="ECO:0000313" key="1">
    <source>
        <dbReference type="EMBL" id="BDQ36832.1"/>
    </source>
</evidence>
<accession>A0ABN6S424</accession>
<dbReference type="RefSeq" id="WP_281762712.1">
    <property type="nucleotide sequence ID" value="NZ_AP026709.1"/>
</dbReference>
<proteinExistence type="predicted"/>
<sequence length="216" mass="24495">MCNPTSADEAFMAKLAKSEDVVVHWKYSTRQIYVDLELYVGRYSEESQPLYEIPKNICTGTLFVDERGCLCKISNGVQAVECVHYSYDENRKGAFKIEPVPKLKAHFSGYTFIQVPELLRRVDEGESLTLKEWCEAARMAYGHKVEADINDGRLVLTCKGDMWPDVVVCKRPMCLSRLPENTLVRGPIAFQGVKPPVGLEVDQESLQRMDHSVRMG</sequence>
<reference evidence="1 2" key="1">
    <citation type="submission" date="2022-08" db="EMBL/GenBank/DDBJ databases">
        <title>Genome Sequence of the sulphate-reducing bacterium, Pseudodesulfovibrio sp. SYK.</title>
        <authorList>
            <person name="Kondo R."/>
            <person name="Kataoka T."/>
        </authorList>
    </citation>
    <scope>NUCLEOTIDE SEQUENCE [LARGE SCALE GENOMIC DNA]</scope>
    <source>
        <strain evidence="1 2">SYK</strain>
    </source>
</reference>